<name>V5U3C6_9ENTR</name>
<evidence type="ECO:0000313" key="1">
    <source>
        <dbReference type="EMBL" id="AHB71617.1"/>
    </source>
</evidence>
<dbReference type="EMBL" id="CP006731">
    <property type="protein sequence ID" value="AHB71617.1"/>
    <property type="molecule type" value="Genomic_DNA"/>
</dbReference>
<dbReference type="KEGG" id="csi:P262_04552"/>
<organism evidence="1 2">
    <name type="scientific">Cronobacter malonaticus</name>
    <dbReference type="NCBI Taxonomy" id="413503"/>
    <lineage>
        <taxon>Bacteria</taxon>
        <taxon>Pseudomonadati</taxon>
        <taxon>Pseudomonadota</taxon>
        <taxon>Gammaproteobacteria</taxon>
        <taxon>Enterobacterales</taxon>
        <taxon>Enterobacteriaceae</taxon>
        <taxon>Cronobacter</taxon>
    </lineage>
</organism>
<proteinExistence type="predicted"/>
<dbReference type="InterPro" id="IPR025153">
    <property type="entry name" value="Ead_Ea22"/>
</dbReference>
<protein>
    <recommendedName>
        <fullName evidence="3">Ead/Ea22-like family protein</fullName>
    </recommendedName>
</protein>
<reference evidence="1 2" key="1">
    <citation type="journal article" date="2014" name="Genome Announc.">
        <title>Complete Genome Sequence of Cronobacter sakazakii Strain CMCC 45402.</title>
        <authorList>
            <person name="Zhao Z."/>
            <person name="Wang L."/>
            <person name="Wang B."/>
            <person name="Liang H."/>
            <person name="Ye Q."/>
            <person name="Zeng M."/>
        </authorList>
    </citation>
    <scope>NUCLEOTIDE SEQUENCE [LARGE SCALE GENOMIC DNA]</scope>
    <source>
        <strain evidence="2">45402</strain>
    </source>
</reference>
<dbReference type="Proteomes" id="UP000018545">
    <property type="component" value="Chromosome"/>
</dbReference>
<sequence length="159" mass="17475">MNDTAKLKAAAEKARWGDWSAYKPHSGARGYEVRVGSEAVAQHCLKDDAAFIAEASPKAVLCLIAALEAAKKEATQWKEAVEAFCADDSDWHKLTTSNNELISQLSFVLCKQADRIAELEACASNLQVNRPVVYGDGFYDGYWKARSEQSMSSEDENHG</sequence>
<dbReference type="HOGENOM" id="CLU_1657910_0_0_6"/>
<evidence type="ECO:0008006" key="3">
    <source>
        <dbReference type="Google" id="ProtNLM"/>
    </source>
</evidence>
<evidence type="ECO:0000313" key="2">
    <source>
        <dbReference type="Proteomes" id="UP000018545"/>
    </source>
</evidence>
<dbReference type="Pfam" id="PF13935">
    <property type="entry name" value="Ead_Ea22"/>
    <property type="match status" value="1"/>
</dbReference>
<accession>V5U3C6</accession>
<dbReference type="RefSeq" id="WP_023899357.1">
    <property type="nucleotide sequence ID" value="NC_023032.1"/>
</dbReference>
<dbReference type="AlphaFoldDB" id="V5U3C6"/>
<gene>
    <name evidence="1" type="ORF">P262_04552</name>
</gene>